<evidence type="ECO:0000259" key="8">
    <source>
        <dbReference type="PROSITE" id="PS50093"/>
    </source>
</evidence>
<dbReference type="Gene3D" id="2.60.40.3440">
    <property type="match status" value="1"/>
</dbReference>
<evidence type="ECO:0000313" key="10">
    <source>
        <dbReference type="Proteomes" id="UP001065174"/>
    </source>
</evidence>
<feature type="region of interest" description="Disordered" evidence="6">
    <location>
        <begin position="4852"/>
        <end position="4873"/>
    </location>
</feature>
<keyword evidence="2" id="KW-0812">Transmembrane</keyword>
<feature type="domain" description="PKD" evidence="8">
    <location>
        <begin position="794"/>
        <end position="835"/>
    </location>
</feature>
<feature type="region of interest" description="Disordered" evidence="6">
    <location>
        <begin position="5089"/>
        <end position="5174"/>
    </location>
</feature>
<feature type="domain" description="PKD" evidence="8">
    <location>
        <begin position="873"/>
        <end position="934"/>
    </location>
</feature>
<feature type="domain" description="PKD" evidence="8">
    <location>
        <begin position="700"/>
        <end position="747"/>
    </location>
</feature>
<evidence type="ECO:0000256" key="1">
    <source>
        <dbReference type="ARBA" id="ARBA00004141"/>
    </source>
</evidence>
<evidence type="ECO:0000256" key="4">
    <source>
        <dbReference type="ARBA" id="ARBA00022989"/>
    </source>
</evidence>
<keyword evidence="5" id="KW-0472">Membrane</keyword>
<dbReference type="Gene3D" id="2.60.40.2700">
    <property type="match status" value="1"/>
</dbReference>
<feature type="domain" description="PKD" evidence="8">
    <location>
        <begin position="134"/>
        <end position="184"/>
    </location>
</feature>
<evidence type="ECO:0000313" key="9">
    <source>
        <dbReference type="EMBL" id="UXP31766.1"/>
    </source>
</evidence>
<dbReference type="InterPro" id="IPR026341">
    <property type="entry name" value="T9SS_type_B"/>
</dbReference>
<evidence type="ECO:0000256" key="5">
    <source>
        <dbReference type="ARBA" id="ARBA00023136"/>
    </source>
</evidence>
<keyword evidence="4" id="KW-1133">Transmembrane helix</keyword>
<feature type="signal peptide" evidence="7">
    <location>
        <begin position="1"/>
        <end position="19"/>
    </location>
</feature>
<feature type="compositionally biased region" description="Acidic residues" evidence="6">
    <location>
        <begin position="4995"/>
        <end position="5008"/>
    </location>
</feature>
<feature type="domain" description="PKD" evidence="8">
    <location>
        <begin position="1270"/>
        <end position="1317"/>
    </location>
</feature>
<feature type="domain" description="PKD" evidence="8">
    <location>
        <begin position="45"/>
        <end position="97"/>
    </location>
</feature>
<feature type="region of interest" description="Disordered" evidence="6">
    <location>
        <begin position="1372"/>
        <end position="1391"/>
    </location>
</feature>
<feature type="compositionally biased region" description="Acidic residues" evidence="6">
    <location>
        <begin position="5029"/>
        <end position="5043"/>
    </location>
</feature>
<protein>
    <submittedName>
        <fullName evidence="9">PKD domain-containing protein</fullName>
    </submittedName>
</protein>
<dbReference type="InterPro" id="IPR022409">
    <property type="entry name" value="PKD/Chitinase_dom"/>
</dbReference>
<dbReference type="NCBIfam" id="TIGR04131">
    <property type="entry name" value="Bac_Flav_CTERM"/>
    <property type="match status" value="1"/>
</dbReference>
<dbReference type="SUPFAM" id="SSF49299">
    <property type="entry name" value="PKD domain"/>
    <property type="match status" value="12"/>
</dbReference>
<dbReference type="InterPro" id="IPR041690">
    <property type="entry name" value="Cadherin_5"/>
</dbReference>
<dbReference type="SUPFAM" id="SSF103647">
    <property type="entry name" value="TSP type-3 repeat"/>
    <property type="match status" value="2"/>
</dbReference>
<dbReference type="PROSITE" id="PS50093">
    <property type="entry name" value="PKD"/>
    <property type="match status" value="9"/>
</dbReference>
<keyword evidence="7" id="KW-0732">Signal</keyword>
<dbReference type="Pfam" id="PF17963">
    <property type="entry name" value="Big_9"/>
    <property type="match status" value="1"/>
</dbReference>
<dbReference type="Pfam" id="PF18911">
    <property type="entry name" value="PKD_4"/>
    <property type="match status" value="8"/>
</dbReference>
<gene>
    <name evidence="9" type="ORF">N6H18_15570</name>
</gene>
<keyword evidence="10" id="KW-1185">Reference proteome</keyword>
<feature type="domain" description="PKD" evidence="8">
    <location>
        <begin position="321"/>
        <end position="357"/>
    </location>
</feature>
<dbReference type="Proteomes" id="UP001065174">
    <property type="component" value="Chromosome"/>
</dbReference>
<feature type="domain" description="PKD" evidence="8">
    <location>
        <begin position="950"/>
        <end position="1042"/>
    </location>
</feature>
<evidence type="ECO:0000256" key="3">
    <source>
        <dbReference type="ARBA" id="ARBA00022737"/>
    </source>
</evidence>
<dbReference type="InterPro" id="IPR028974">
    <property type="entry name" value="TSP_type-3_rpt"/>
</dbReference>
<dbReference type="InterPro" id="IPR035986">
    <property type="entry name" value="PKD_dom_sf"/>
</dbReference>
<dbReference type="RefSeq" id="WP_262309205.1">
    <property type="nucleotide sequence ID" value="NZ_CP106679.1"/>
</dbReference>
<feature type="region of interest" description="Disordered" evidence="6">
    <location>
        <begin position="4992"/>
        <end position="5045"/>
    </location>
</feature>
<accession>A0ABY6CMN5</accession>
<dbReference type="Pfam" id="PF13585">
    <property type="entry name" value="CHU_C"/>
    <property type="match status" value="1"/>
</dbReference>
<feature type="chain" id="PRO_5046722257" evidence="7">
    <location>
        <begin position="20"/>
        <end position="5298"/>
    </location>
</feature>
<dbReference type="PANTHER" id="PTHR46730">
    <property type="entry name" value="POLYCYSTIN-1"/>
    <property type="match status" value="1"/>
</dbReference>
<dbReference type="CDD" id="cd00146">
    <property type="entry name" value="PKD"/>
    <property type="match status" value="9"/>
</dbReference>
<feature type="domain" description="PKD" evidence="8">
    <location>
        <begin position="1063"/>
        <end position="1118"/>
    </location>
</feature>
<dbReference type="EMBL" id="CP106679">
    <property type="protein sequence ID" value="UXP31766.1"/>
    <property type="molecule type" value="Genomic_DNA"/>
</dbReference>
<comment type="subcellular location">
    <subcellularLocation>
        <location evidence="1">Membrane</location>
        <topology evidence="1">Multi-pass membrane protein</topology>
    </subcellularLocation>
</comment>
<dbReference type="PANTHER" id="PTHR46730:SF1">
    <property type="entry name" value="PLAT DOMAIN-CONTAINING PROTEIN"/>
    <property type="match status" value="1"/>
</dbReference>
<name>A0ABY6CMN5_9BACT</name>
<sequence length="5298" mass="558621">MTKPLILLLLVLQVFSVFSQSAEFTTDLTNNENCGPTSVNFQIVDPTGITLYDWDFGNGEIHGTTANPGTTYLNPGIYTVTLVINGGAETSVQTITIFAEPEPEFVVVDNGGNSCINSTFDVEFDYTGQVPVGGGEIVQWQWDFGNTKPPTTLLASEGNNGDITYTYDSYGTYNVVVAVLDINGCEEAYFLPSAVKIYPEPVSDFDIDYAEDCNFPLDLVLTNTSTDPLSSISQYQWTVTNTANSTVLKTSTEENPTITLPSASDYEISLKVINSPGNCSNTSTQSVSFVPNTASFTTDKTEICIGETVAFTDTSVDGLGGTPTEYTWDFGDGSSSSEASPTHTYASAAGSPYTVSLEVVFSNGCQETNTQTDLVTVVNTGTPAITVSQDELCDREEITFTATAGGTNYIWDFDYDGMTPDFDQQSANNTVSYLYINEGIYDVFLRIVNAQGCIAETIYSSIKVEFPQPEIEFIDGQDGCVGVVGNFSAAGSTNNLPTGSNAIINYSWDFDGNGSIDQSSASSEAVNIPYNSEGIFDIELTIETEDGCTASILYEDSVSRGYAPTASFDASKTTECVDTGISFTNSSTLNGLSTFPIDSVIWDFGDGTVVSGDPTTNPGLNNPSHAYSDDTEDGSPAIGYTVSLTVFSNGCESNVATENIIITYPVARFNYPDLGQCFANNELIFTAINGSSLSEGVDQYRWDFGDGVLEPGPSSSDYTIGSDPSTTHMYERFGDYTVTLYVKNNTSGCEDSFSALIPVTFGIPNFTATDTEVCYGTDQVRFVNLSVSVSSTPTYTWDFGDGANPATFEGSSPPRVIYDTPGLKEVTLTMDESNGCPQKSITKTDFIDVRGPLVDFSISSDNADPNVQCLDTEENLTFQSTSTANGNTNINWLWNFGEGANPATTNANNENPIDVTYGTPGLKTVSLTVTDDGGCVITEAKEDEIIIPNPVADFKIEDGNKCTTETIQFTNQSTTSGLSNLVSWEWDFGADATPATFSGETPGSVVYSTIGTKTISLTVTNANGCMDIYTEDVIIYEANASFPAINEAGCAPVEVTFTDTSVDAVAWLWEFGDNFNSTSTDQNPVFNYVYPGTYDVTLTTTSAGGCEETITQIAAVIVDGPQYDDFSYTINQPCIGTSPQPEATFTITGLEDTKILRLDFGDGTTIYETTFIDPLNPNGGNPVVVSHTYAVLGTFKPKLTLEDDPANVEACGAFVFVPEVPDLIISQNPEPHFTSSSVNSESCENVNISFQDQTQQDGGLIDSRYAITDWLWDFGDGATSTTQNPSHTYAAAGDYEVSLTITTQLGCIGTATQSIVIVGELADDTPPASTTICAGQTPTLDANIPTGGETADPYIYLWQTSSNQSTWSAAAGTNDQEDYQVQASSPSDQNTSYYRRKTQSLNCVVYSGTFTVITDPETLPGTLSSDTDECYGSNNGTLTLNTYRGSVVDWESDTDIAFGSPTSLGNTASTYDYSNLVQTTYFRAQVQSGVCSAQYSNTVTITIQDEIVGNTIDSDIDECSDTDPGTISATAVSGGAGAGTYSYQWQQSSDDSNFSDISGATSETYSPGILTTTMYYRRVVSSIGAITCSNTSASMAINITQAPKTDLTVTADPVCDDEDALIVIANSEDGYSYEILDTDNSNNVVATGTGNGGNLSISIPEASLPNGESTFNFIVEATNGICVRDFPLNSLDINAIPDLGLDVNDAGDVCNGNDGEVTIVNAQTGYFYEVQDTDNGNTTVASGTGAATDLDLSIPSAALPGSGTFHYRIAVQNGACGKILSETGSFDIIPTPDNSLAVSDPVVCEETLPRNIDIIVSNTVSGVNYQLREDLGDINVGAAQEGTNGDLTFTIAAPEVTTIYNVLATAVPLDGTGSSCQGIELSNKSTVTIIPIPNLDYTLSDPTVCENENADVELSNSDLDVLYTIQLEGGAAATGPVTQLEGTGTSLTFTVTTTGNQNYQVSAQSTITGDDGLCNTFVLNDLGIVSVVPKPETGAGLVINDFEYCEEATPSDLVFSVSNSELDVNYSIKAQGDPGYIQTGLAGNGGKINFDPISAPTVTTIYEVYATAAPLADAGSCPDYLLVDQGIVTVAPIPSEKTLSDPFICIGDGGTITLTDSEPNVEYQLMLSDESLVGLPQAGTGSDLSFAISIVTNTQFKVRATSTLIPNCASIVLTDVSNATVIPRPDASVGFSASTQNTCEGEVITFTIDTQADVNYQVQKNDVDFGSVIEGDGTSLEFMDSPSASSVYSVIATPATQDSNGSLCGEVELTKSIGVIIVGPIVFDEQPVDQTLCSGTSTHFSALVSNEGDGGTPELQWQVSTDGISFSDLSEGGVYAGTQTENLVITNTTGLDGNTYHLIATLGSCSETSDPAVLNTAAIPDLTAFETVVDDICLGEDAQVTVTGLADGLYNFTYKVTISNTVTARVASNITATGGTATFSVAANLITNPGNNSFFITKVDYATGQGCGVSSLAEDNFIIFPLPITSGMSIVADDICHGSDATVDLLGNLVDGSYTLTYDLTGNNTATGLTAVVATVGGESSFVISSTNLTNTGTTGIAIKKVQYTTDQLCATTQVNANTQFDIISSPNSSTPMMDDIVICEGNSGIIVLHNSEVGVNYQLRNDSDNSEIGLPQPGNGADINFQVMPSAATTYNVWATSSLIGATCSGVELTSTAEASIIDTPNADLEVLSSTNSACYGDDATITIADTELGVNYQLQANGVNVDGFVITGNGTDQSFSGVPSTSAVYTVIATPNTLDSDLLACNSVQLLDAIPIQVQGPIVINTQPKNITICSDEESVSFSAEVVNNGDGGTPIYKWQSSPDNSTFQDINDGLVYQSTQTQTLQILDNAGLDGTYYRLSISTSQCQLYTDAALLTITGLPDVDNLSLSTANICVSQDLIVDFTSDLLEDEKYLFVYTLTGSNYYGPEEIEVTVSSGNGSGTFVIPSEQITKKGPTILTITEVDFTTGQECSVFGLNVTSVFQVEPNPNVNNVLLDASDVCFGADAEIVVTGSLADGSYVVSYDLSGANTAVAQTTSLVITSGTGMALIPAAQLTNTGNTTFNFLSASNDSGENCLSTKNANTSFNVLNDPVLASEALTAPQVCMGETVSIDLTGYQTGFDYYLERDSDNQAVSSVLSDADAVGSILTFDINPTPLTTTTYNLIAYANQSVVNCSAVNLLSTTATVVPVPATHTIDVEVDKNALCAGETVTISLDNADATVSYQLQANKINVAGAVIAGLSGAQAFPAQSPTSSTVYRVTATPYVGGSTTCDVHLLADTESVVVEGPVTFDTQPVSASTCDGEDIQFTAVVSNPSGTTVYQWQESTNGGSTFNNLTNGVIYQNVDTQILTIADVTGLDGNLYRLNVTTAECDFNSDQAELSTFPTPNATTVALSSSDICQGQDATIGISGTLIDGRYTINYSVTGAGTNNHVQIVTFSSGDGTANLVIPTAQIPDVDSYSVDINTIGYDFGSCGQSPTTAPTVFEVEAVPDVTNFAINIDDICNDVNATVTITGSSLSNNIFDVNYTLSGENTGSFTSQASIDGSGNGSFDILESNLPNEGTTVVTVNSVAATNGQSCAVTGLNAIADFYIAPDPNISNPKLTDPFVCQGDDTVIKMTNSEVDVSYQLRNDAGDANVGSPVIGTGGTITFATISSLGSTTVYNVLATPSGGFGTCVNSLEITDKATATVISTPIDKTIVSNEPETCSGDLVAITVQATENNVRYELFNDLTGTAIAGQVFLGNGADQSFNDSPLDNIVYQIKATPNQLNSNNVSCATEIMTDNPVVVVDGPIEITTQPTDQYTCDDNVSISVVANNLGAGTLSYQWYQGALALSNSGDYTGINTSQLNIGAASSHDGEQYSVVVTIGTECTLSSDVVTLYSRTAPDATDLATSTADICLGSKAKVNVTSQLTAGTYTFTYKLNGANTSSGNHVNATVNSSGNTFFLVPESLLTNTGITVATITDVNYTAGMECITSGLSATSAFAVQSIPNTTNFDMDIANVCLQENATVDISSELANGDYLLSYTLSDANVGNYTSAIRINSGDGSGVLTIPSSQLSNPGSTTLKVTQINNDGGQNCAITDNNGIAESSFEVEEIPVVADLSVQVNNICQGENATIQISSTLPASDYQLYYTLYGSNAVAGSQTVTFAADGSASMQVEASKLSTPGEMTFVLTTVAKINGNLCRVSSLGMADKFTIEDLPVISGMALLTNNTCEGEATTVTLTSNLINGTYEITYQLLGSNVVAQTTAIGSVSAGNGNVNIPLPASYVVNPGLTTIDISHIRFTDGKLCGQDVNVQGTLEILEKPYPINTQISIDNVCAGSDATAVVTSSSLKEGQYKVTYNITGPINSYAQTDIIDVVAGNSSFEIEENLISQVGDYLISFTQINYTSDLACEVNILSNSTAFAVNDSPDLSALALTVESPICRNNAPSLILSGLEASTSYTIMYDNNGVIESSSILTDASGSATVPTNAITQDAHYKIISVAYSDGDTNCATFINMTAVTSDVGCRPISQNASVDGLEDNLTVFTNADFYFEDPDGDAFKGVVIVTLPTKGLLFYSGVVVTASDVVTATAYPNRALFRYLPKFDGNGSPFDSFTFKVKDDSNDPNTELSASAYTMEINIAKVEDAPEVANVIKNTDEETTLTFSTADFTSNFTDLENEPLTTIRFESIPTAFEGSLQLGAGAIGVNQEIPVAQIPQITFTPTTNFNGQVRFKWNGSDGTYYANDAADVIIVVNPVNDAPIAIDDAYNLKLTQSNYISGDVSINDSDPEGDPMIFQVIIQPLNGVVTMDANGSFTYTPNQGYNGEDSFTYEVCDNPPAPLSSLCSQAMVDIAILATLLDSDDDGILDIIEVGPDPSNPLDTDGDGAPDYLDKDADNDGIADFFEYKNTDFGITGRILSTENILIPLDSDGDGVPDYLDTDSDNDNVPDMIESGNQLPSGVDADGNGIDDVYDVPDGSFTNSLSRDPRDTDVDGIRDYVDIDDDNDSILTKLESVDGDTDPTNDDTDGDSLANYLDTDDDGDNVPTILEDIDGDGSPLDDDSDKDGLVNYLDNDDDGDWVLTINEDINTTGRLVEATYPWFNADGVTWAQADGDPTNDDTDADGIPNYLDTDDDGDGIPTQLEDINGNQNPQDDDEDKDTKPNYLDDSDDEDGDGKPDIEECDQEASNGEGLPCDCDGDGIPNFIDAFDDCDGPLLVIPNVFTPNGDGSNDTWRIPLIDNDGADGSTNYSNNEVQVFNRWGTKVYEGKNYNNESVVWDGTANTGLGSGGKELPDGTYFYYITIQGESEILSGFVVIKR</sequence>
<keyword evidence="3" id="KW-0677">Repeat</keyword>
<proteinExistence type="predicted"/>
<dbReference type="InterPro" id="IPR013783">
    <property type="entry name" value="Ig-like_fold"/>
</dbReference>
<dbReference type="Pfam" id="PF17892">
    <property type="entry name" value="Cadherin_5"/>
    <property type="match status" value="1"/>
</dbReference>
<dbReference type="Pfam" id="PF00801">
    <property type="entry name" value="PKD"/>
    <property type="match status" value="1"/>
</dbReference>
<dbReference type="InterPro" id="IPR000601">
    <property type="entry name" value="PKD_dom"/>
</dbReference>
<evidence type="ECO:0000256" key="7">
    <source>
        <dbReference type="SAM" id="SignalP"/>
    </source>
</evidence>
<dbReference type="SMART" id="SM00089">
    <property type="entry name" value="PKD"/>
    <property type="match status" value="12"/>
</dbReference>
<reference evidence="9" key="1">
    <citation type="submission" date="2022-09" db="EMBL/GenBank/DDBJ databases">
        <title>Comparative genomics and taxonomic characterization of three novel marine species of genus Reichenbachiella exhibiting antioxidant and polysaccharide degradation activities.</title>
        <authorList>
            <person name="Muhammad N."/>
            <person name="Lee Y.-J."/>
            <person name="Ko J."/>
            <person name="Kim S.-G."/>
        </authorList>
    </citation>
    <scope>NUCLEOTIDE SEQUENCE</scope>
    <source>
        <strain evidence="9">BKB1-1</strain>
    </source>
</reference>
<dbReference type="Gene3D" id="4.10.1080.10">
    <property type="entry name" value="TSP type-3 repeat"/>
    <property type="match status" value="1"/>
</dbReference>
<organism evidence="9 10">
    <name type="scientific">Reichenbachiella agarivorans</name>
    <dbReference type="NCBI Taxonomy" id="2979464"/>
    <lineage>
        <taxon>Bacteria</taxon>
        <taxon>Pseudomonadati</taxon>
        <taxon>Bacteroidota</taxon>
        <taxon>Cytophagia</taxon>
        <taxon>Cytophagales</taxon>
        <taxon>Reichenbachiellaceae</taxon>
        <taxon>Reichenbachiella</taxon>
    </lineage>
</organism>
<dbReference type="Gene3D" id="2.60.40.10">
    <property type="entry name" value="Immunoglobulins"/>
    <property type="match status" value="15"/>
</dbReference>
<evidence type="ECO:0000256" key="2">
    <source>
        <dbReference type="ARBA" id="ARBA00022692"/>
    </source>
</evidence>
<evidence type="ECO:0000256" key="6">
    <source>
        <dbReference type="SAM" id="MobiDB-lite"/>
    </source>
</evidence>